<dbReference type="GO" id="GO:0005829">
    <property type="term" value="C:cytosol"/>
    <property type="evidence" value="ECO:0007669"/>
    <property type="project" value="TreeGrafter"/>
</dbReference>
<evidence type="ECO:0000256" key="4">
    <source>
        <dbReference type="ARBA" id="ARBA00022490"/>
    </source>
</evidence>
<dbReference type="InterPro" id="IPR014729">
    <property type="entry name" value="Rossmann-like_a/b/a_fold"/>
</dbReference>
<evidence type="ECO:0000313" key="16">
    <source>
        <dbReference type="Proteomes" id="UP000290909"/>
    </source>
</evidence>
<evidence type="ECO:0000256" key="11">
    <source>
        <dbReference type="ARBA" id="ARBA00023146"/>
    </source>
</evidence>
<name>A0A449BKF9_9MOLU</name>
<dbReference type="PRINTS" id="PR00983">
    <property type="entry name" value="TRNASYNTHCYS"/>
</dbReference>
<dbReference type="InterPro" id="IPR015273">
    <property type="entry name" value="Cys-tRNA-synt_Ia_DALR"/>
</dbReference>
<keyword evidence="16" id="KW-1185">Reference proteome</keyword>
<evidence type="ECO:0000256" key="1">
    <source>
        <dbReference type="ARBA" id="ARBA00004496"/>
    </source>
</evidence>
<dbReference type="Pfam" id="PF09190">
    <property type="entry name" value="DALR_2"/>
    <property type="match status" value="1"/>
</dbReference>
<feature type="binding site" evidence="13">
    <location>
        <position position="207"/>
    </location>
    <ligand>
        <name>Zn(2+)</name>
        <dbReference type="ChEBI" id="CHEBI:29105"/>
    </ligand>
</feature>
<dbReference type="HAMAP" id="MF_00041">
    <property type="entry name" value="Cys_tRNA_synth"/>
    <property type="match status" value="1"/>
</dbReference>
<dbReference type="Proteomes" id="UP000290909">
    <property type="component" value="Chromosome"/>
</dbReference>
<dbReference type="InterPro" id="IPR032678">
    <property type="entry name" value="tRNA-synt_1_cat_dom"/>
</dbReference>
<protein>
    <recommendedName>
        <fullName evidence="13">Cysteine--tRNA ligase</fullName>
        <ecNumber evidence="13">6.1.1.16</ecNumber>
    </recommendedName>
    <alternativeName>
        <fullName evidence="13">Cysteinyl-tRNA synthetase</fullName>
        <shortName evidence="13">CysRS</shortName>
    </alternativeName>
</protein>
<dbReference type="InterPro" id="IPR015803">
    <property type="entry name" value="Cys-tRNA-ligase"/>
</dbReference>
<evidence type="ECO:0000256" key="5">
    <source>
        <dbReference type="ARBA" id="ARBA00022598"/>
    </source>
</evidence>
<sequence>MLKIYNSLTRQIEEFIPKHKNKVNMYVCGPTVYDDIHIGNGRPVVFFDVVKRYLSYLGYEVKYASNITDVDDRIIDRAMKLDMSEEELAKKYANRFLEVVNNLGSNLPDVVPYATDYIDQMIKFIDELVKKDFAYVTNSGVYFRVSKIKDYGILSNQKIDELRKGVRVELESDKEDSADFALWKFTEVGIKYDSPWGEGRPGWHTECVVMTSEIFDDELDIHGGGFDLKFPHHENEIAQSMAHHDHHLSKYWMHVGRLDLANVKMSKSLGNDIKVQSLLTKYSAGAYRLLLLAHGYRNPISFTEELIEQYQKSYDKISYTLNKWNFLFEVNGNKSLAFYEETMNEFKSLMDDDFNTPLVITQLENLNKQLNKTGNYSYFKAMIDILEVLGVKPNINEVHDADINIYKAWNEARVNKDFKTADELRAHLSQKGWI</sequence>
<feature type="short sequence motif" description="'KMSKS' region" evidence="13">
    <location>
        <begin position="264"/>
        <end position="268"/>
    </location>
</feature>
<dbReference type="Pfam" id="PF01406">
    <property type="entry name" value="tRNA-synt_1e"/>
    <property type="match status" value="1"/>
</dbReference>
<comment type="catalytic activity">
    <reaction evidence="12 13">
        <text>tRNA(Cys) + L-cysteine + ATP = L-cysteinyl-tRNA(Cys) + AMP + diphosphate</text>
        <dbReference type="Rhea" id="RHEA:17773"/>
        <dbReference type="Rhea" id="RHEA-COMP:9661"/>
        <dbReference type="Rhea" id="RHEA-COMP:9679"/>
        <dbReference type="ChEBI" id="CHEBI:30616"/>
        <dbReference type="ChEBI" id="CHEBI:33019"/>
        <dbReference type="ChEBI" id="CHEBI:35235"/>
        <dbReference type="ChEBI" id="CHEBI:78442"/>
        <dbReference type="ChEBI" id="CHEBI:78517"/>
        <dbReference type="ChEBI" id="CHEBI:456215"/>
        <dbReference type="EC" id="6.1.1.16"/>
    </reaction>
</comment>
<evidence type="ECO:0000256" key="13">
    <source>
        <dbReference type="HAMAP-Rule" id="MF_00041"/>
    </source>
</evidence>
<organism evidence="15 16">
    <name type="scientific">Acholeplasma hippikon</name>
    <dbReference type="NCBI Taxonomy" id="264636"/>
    <lineage>
        <taxon>Bacteria</taxon>
        <taxon>Bacillati</taxon>
        <taxon>Mycoplasmatota</taxon>
        <taxon>Mollicutes</taxon>
        <taxon>Acholeplasmatales</taxon>
        <taxon>Acholeplasmataceae</taxon>
        <taxon>Acholeplasma</taxon>
    </lineage>
</organism>
<dbReference type="GO" id="GO:0004817">
    <property type="term" value="F:cysteine-tRNA ligase activity"/>
    <property type="evidence" value="ECO:0007669"/>
    <property type="project" value="UniProtKB-UniRule"/>
</dbReference>
<keyword evidence="7 13" id="KW-0547">Nucleotide-binding</keyword>
<keyword evidence="9 13" id="KW-0067">ATP-binding</keyword>
<keyword evidence="10 13" id="KW-0648">Protein biosynthesis</keyword>
<comment type="cofactor">
    <cofactor evidence="13">
        <name>Zn(2+)</name>
        <dbReference type="ChEBI" id="CHEBI:29105"/>
    </cofactor>
    <text evidence="13">Binds 1 zinc ion per subunit.</text>
</comment>
<dbReference type="RefSeq" id="WP_035368573.1">
    <property type="nucleotide sequence ID" value="NZ_LR215050.1"/>
</dbReference>
<dbReference type="InterPro" id="IPR009080">
    <property type="entry name" value="tRNAsynth_Ia_anticodon-bd"/>
</dbReference>
<proteinExistence type="inferred from homology"/>
<evidence type="ECO:0000256" key="7">
    <source>
        <dbReference type="ARBA" id="ARBA00022741"/>
    </source>
</evidence>
<dbReference type="SMART" id="SM00840">
    <property type="entry name" value="DALR_2"/>
    <property type="match status" value="1"/>
</dbReference>
<evidence type="ECO:0000256" key="3">
    <source>
        <dbReference type="ARBA" id="ARBA00011245"/>
    </source>
</evidence>
<feature type="binding site" evidence="13">
    <location>
        <position position="28"/>
    </location>
    <ligand>
        <name>Zn(2+)</name>
        <dbReference type="ChEBI" id="CHEBI:29105"/>
    </ligand>
</feature>
<dbReference type="CDD" id="cd00672">
    <property type="entry name" value="CysRS_core"/>
    <property type="match status" value="1"/>
</dbReference>
<comment type="subcellular location">
    <subcellularLocation>
        <location evidence="1 13">Cytoplasm</location>
    </subcellularLocation>
</comment>
<dbReference type="SUPFAM" id="SSF47323">
    <property type="entry name" value="Anticodon-binding domain of a subclass of class I aminoacyl-tRNA synthetases"/>
    <property type="match status" value="1"/>
</dbReference>
<evidence type="ECO:0000256" key="6">
    <source>
        <dbReference type="ARBA" id="ARBA00022723"/>
    </source>
</evidence>
<evidence type="ECO:0000256" key="2">
    <source>
        <dbReference type="ARBA" id="ARBA00005594"/>
    </source>
</evidence>
<gene>
    <name evidence="13 15" type="primary">cysS</name>
    <name evidence="15" type="ORF">NCTC10172_00955</name>
</gene>
<dbReference type="AlphaFoldDB" id="A0A449BKF9"/>
<keyword evidence="6 13" id="KW-0479">Metal-binding</keyword>
<keyword evidence="5 13" id="KW-0436">Ligase</keyword>
<feature type="domain" description="Cysteinyl-tRNA synthetase class Ia DALR" evidence="14">
    <location>
        <begin position="345"/>
        <end position="397"/>
    </location>
</feature>
<dbReference type="EC" id="6.1.1.16" evidence="13"/>
<dbReference type="NCBIfam" id="TIGR00435">
    <property type="entry name" value="cysS"/>
    <property type="match status" value="1"/>
</dbReference>
<keyword evidence="8 13" id="KW-0862">Zinc</keyword>
<dbReference type="STRING" id="1408416.GCA_000702765_00392"/>
<keyword evidence="11 13" id="KW-0030">Aminoacyl-tRNA synthetase</keyword>
<feature type="binding site" evidence="13">
    <location>
        <position position="236"/>
    </location>
    <ligand>
        <name>Zn(2+)</name>
        <dbReference type="ChEBI" id="CHEBI:29105"/>
    </ligand>
</feature>
<dbReference type="PANTHER" id="PTHR10890">
    <property type="entry name" value="CYSTEINYL-TRNA SYNTHETASE"/>
    <property type="match status" value="1"/>
</dbReference>
<evidence type="ECO:0000256" key="12">
    <source>
        <dbReference type="ARBA" id="ARBA00047398"/>
    </source>
</evidence>
<feature type="binding site" evidence="13">
    <location>
        <position position="232"/>
    </location>
    <ligand>
        <name>Zn(2+)</name>
        <dbReference type="ChEBI" id="CHEBI:29105"/>
    </ligand>
</feature>
<dbReference type="EMBL" id="LR215050">
    <property type="protein sequence ID" value="VEU82928.1"/>
    <property type="molecule type" value="Genomic_DNA"/>
</dbReference>
<dbReference type="GO" id="GO:0005524">
    <property type="term" value="F:ATP binding"/>
    <property type="evidence" value="ECO:0007669"/>
    <property type="project" value="UniProtKB-UniRule"/>
</dbReference>
<evidence type="ECO:0000313" key="15">
    <source>
        <dbReference type="EMBL" id="VEU82928.1"/>
    </source>
</evidence>
<evidence type="ECO:0000256" key="9">
    <source>
        <dbReference type="ARBA" id="ARBA00022840"/>
    </source>
</evidence>
<evidence type="ECO:0000256" key="10">
    <source>
        <dbReference type="ARBA" id="ARBA00022917"/>
    </source>
</evidence>
<dbReference type="PANTHER" id="PTHR10890:SF3">
    <property type="entry name" value="CYSTEINE--TRNA LIGASE, CYTOPLASMIC"/>
    <property type="match status" value="1"/>
</dbReference>
<comment type="similarity">
    <text evidence="2 13">Belongs to the class-I aminoacyl-tRNA synthetase family.</text>
</comment>
<keyword evidence="4 13" id="KW-0963">Cytoplasm</keyword>
<feature type="binding site" evidence="13">
    <location>
        <position position="267"/>
    </location>
    <ligand>
        <name>ATP</name>
        <dbReference type="ChEBI" id="CHEBI:30616"/>
    </ligand>
</feature>
<dbReference type="Gene3D" id="3.40.50.620">
    <property type="entry name" value="HUPs"/>
    <property type="match status" value="1"/>
</dbReference>
<accession>A0A449BKF9</accession>
<reference evidence="15 16" key="1">
    <citation type="submission" date="2019-01" db="EMBL/GenBank/DDBJ databases">
        <authorList>
            <consortium name="Pathogen Informatics"/>
        </authorList>
    </citation>
    <scope>NUCLEOTIDE SEQUENCE [LARGE SCALE GENOMIC DNA]</scope>
    <source>
        <strain evidence="15 16">NCTC10172</strain>
    </source>
</reference>
<dbReference type="SUPFAM" id="SSF52374">
    <property type="entry name" value="Nucleotidylyl transferase"/>
    <property type="match status" value="1"/>
</dbReference>
<dbReference type="InterPro" id="IPR024909">
    <property type="entry name" value="Cys-tRNA/MSH_ligase"/>
</dbReference>
<feature type="short sequence motif" description="'HIGH' region" evidence="13">
    <location>
        <begin position="30"/>
        <end position="40"/>
    </location>
</feature>
<evidence type="ECO:0000256" key="8">
    <source>
        <dbReference type="ARBA" id="ARBA00022833"/>
    </source>
</evidence>
<dbReference type="GO" id="GO:0008270">
    <property type="term" value="F:zinc ion binding"/>
    <property type="evidence" value="ECO:0007669"/>
    <property type="project" value="UniProtKB-UniRule"/>
</dbReference>
<dbReference type="GO" id="GO:0006423">
    <property type="term" value="P:cysteinyl-tRNA aminoacylation"/>
    <property type="evidence" value="ECO:0007669"/>
    <property type="project" value="UniProtKB-UniRule"/>
</dbReference>
<comment type="subunit">
    <text evidence="3 13">Monomer.</text>
</comment>
<dbReference type="KEGG" id="ahk:NCTC10172_00955"/>
<evidence type="ECO:0000259" key="14">
    <source>
        <dbReference type="SMART" id="SM00840"/>
    </source>
</evidence>
<dbReference type="Gene3D" id="1.20.120.1910">
    <property type="entry name" value="Cysteine-tRNA ligase, C-terminal anti-codon recognition domain"/>
    <property type="match status" value="1"/>
</dbReference>